<dbReference type="InterPro" id="IPR036770">
    <property type="entry name" value="Ankyrin_rpt-contain_sf"/>
</dbReference>
<dbReference type="PROSITE" id="PS50297">
    <property type="entry name" value="ANK_REP_REGION"/>
    <property type="match status" value="1"/>
</dbReference>
<proteinExistence type="predicted"/>
<dbReference type="SUPFAM" id="SSF48403">
    <property type="entry name" value="Ankyrin repeat"/>
    <property type="match status" value="1"/>
</dbReference>
<dbReference type="VEuPathDB" id="FungiDB:HGUI_02563"/>
<gene>
    <name evidence="5" type="ORF">HGUI_02563</name>
</gene>
<dbReference type="PANTHER" id="PTHR24171">
    <property type="entry name" value="ANKYRIN REPEAT DOMAIN-CONTAINING PROTEIN 39-RELATED"/>
    <property type="match status" value="1"/>
</dbReference>
<dbReference type="Proteomes" id="UP000183365">
    <property type="component" value="Unassembled WGS sequence"/>
</dbReference>
<keyword evidence="1" id="KW-0677">Repeat</keyword>
<evidence type="ECO:0000256" key="3">
    <source>
        <dbReference type="PROSITE-ProRule" id="PRU00023"/>
    </source>
</evidence>
<dbReference type="OrthoDB" id="19174at2759"/>
<dbReference type="EMBL" id="FQNF01000048">
    <property type="protein sequence ID" value="SGZ40363.1"/>
    <property type="molecule type" value="Genomic_DNA"/>
</dbReference>
<dbReference type="Gene3D" id="1.25.40.20">
    <property type="entry name" value="Ankyrin repeat-containing domain"/>
    <property type="match status" value="1"/>
</dbReference>
<evidence type="ECO:0000256" key="2">
    <source>
        <dbReference type="ARBA" id="ARBA00023043"/>
    </source>
</evidence>
<dbReference type="InterPro" id="IPR002110">
    <property type="entry name" value="Ankyrin_rpt"/>
</dbReference>
<keyword evidence="2 3" id="KW-0040">ANK repeat</keyword>
<feature type="region of interest" description="Disordered" evidence="4">
    <location>
        <begin position="207"/>
        <end position="227"/>
    </location>
</feature>
<evidence type="ECO:0000313" key="5">
    <source>
        <dbReference type="EMBL" id="SGZ40363.1"/>
    </source>
</evidence>
<reference evidence="6" key="1">
    <citation type="submission" date="2016-11" db="EMBL/GenBank/DDBJ databases">
        <authorList>
            <person name="Guldener U."/>
        </authorList>
    </citation>
    <scope>NUCLEOTIDE SEQUENCE [LARGE SCALE GENOMIC DNA]</scope>
</reference>
<keyword evidence="6" id="KW-1185">Reference proteome</keyword>
<dbReference type="Pfam" id="PF12796">
    <property type="entry name" value="Ank_2"/>
    <property type="match status" value="1"/>
</dbReference>
<dbReference type="GO" id="GO:0004842">
    <property type="term" value="F:ubiquitin-protein transferase activity"/>
    <property type="evidence" value="ECO:0007669"/>
    <property type="project" value="TreeGrafter"/>
</dbReference>
<feature type="repeat" description="ANK" evidence="3">
    <location>
        <begin position="32"/>
        <end position="65"/>
    </location>
</feature>
<organism evidence="5 6">
    <name type="scientific">Hanseniaspora guilliermondii</name>
    <dbReference type="NCBI Taxonomy" id="56406"/>
    <lineage>
        <taxon>Eukaryota</taxon>
        <taxon>Fungi</taxon>
        <taxon>Dikarya</taxon>
        <taxon>Ascomycota</taxon>
        <taxon>Saccharomycotina</taxon>
        <taxon>Saccharomycetes</taxon>
        <taxon>Saccharomycodales</taxon>
        <taxon>Saccharomycodaceae</taxon>
        <taxon>Hanseniaspora</taxon>
    </lineage>
</organism>
<accession>A0A1L0B5P1</accession>
<evidence type="ECO:0000256" key="4">
    <source>
        <dbReference type="SAM" id="MobiDB-lite"/>
    </source>
</evidence>
<dbReference type="PROSITE" id="PS50088">
    <property type="entry name" value="ANK_REPEAT"/>
    <property type="match status" value="1"/>
</dbReference>
<dbReference type="PANTHER" id="PTHR24171:SF8">
    <property type="entry name" value="BRCA1-ASSOCIATED RING DOMAIN PROTEIN 1"/>
    <property type="match status" value="1"/>
</dbReference>
<protein>
    <submittedName>
        <fullName evidence="5">Related to Ankyrin repeat-containing protein YCR051W</fullName>
    </submittedName>
</protein>
<evidence type="ECO:0000313" key="6">
    <source>
        <dbReference type="Proteomes" id="UP000183365"/>
    </source>
</evidence>
<dbReference type="SMART" id="SM00248">
    <property type="entry name" value="ANK"/>
    <property type="match status" value="1"/>
</dbReference>
<name>A0A1L0B5P1_9ASCO</name>
<sequence length="227" mass="26071">MNVWIAASDNREDLVEKYLQSGNATANSPDVNGYTPVHAAASYGHKDLLYKLITEYNGDINIKDEDGDTPLHHVEDYDTCKFMVETLHADYKIKNNDGLMPVEVLLQNGDDNDKESLKMLTYLQNLEYGTGSYNNMFGIHGLDNKILEEMKNNLKLKLSDDVSIDSSNEMDVEKYSRIQHIMNNSENVDADLEKYVLEMLQEQMIKQSQQTQTEDEQFMDNAKRQKK</sequence>
<dbReference type="AlphaFoldDB" id="A0A1L0B5P1"/>
<dbReference type="GO" id="GO:0085020">
    <property type="term" value="P:protein K6-linked ubiquitination"/>
    <property type="evidence" value="ECO:0007669"/>
    <property type="project" value="TreeGrafter"/>
</dbReference>
<evidence type="ECO:0000256" key="1">
    <source>
        <dbReference type="ARBA" id="ARBA00022737"/>
    </source>
</evidence>